<evidence type="ECO:0000256" key="8">
    <source>
        <dbReference type="ARBA" id="ARBA00023033"/>
    </source>
</evidence>
<keyword evidence="8 10" id="KW-0503">Monooxygenase</keyword>
<feature type="signal peptide" evidence="11">
    <location>
        <begin position="1"/>
        <end position="20"/>
    </location>
</feature>
<dbReference type="Proteomes" id="UP000027456">
    <property type="component" value="Unassembled WGS sequence"/>
</dbReference>
<evidence type="ECO:0000256" key="1">
    <source>
        <dbReference type="ARBA" id="ARBA00001971"/>
    </source>
</evidence>
<evidence type="ECO:0000256" key="5">
    <source>
        <dbReference type="ARBA" id="ARBA00022723"/>
    </source>
</evidence>
<evidence type="ECO:0000256" key="2">
    <source>
        <dbReference type="ARBA" id="ARBA00005179"/>
    </source>
</evidence>
<evidence type="ECO:0000256" key="10">
    <source>
        <dbReference type="RuleBase" id="RU000461"/>
    </source>
</evidence>
<dbReference type="InterPro" id="IPR001128">
    <property type="entry name" value="Cyt_P450"/>
</dbReference>
<feature type="binding site" description="axial binding residue" evidence="9">
    <location>
        <position position="431"/>
    </location>
    <ligand>
        <name>heme</name>
        <dbReference type="ChEBI" id="CHEBI:30413"/>
    </ligand>
    <ligandPart>
        <name>Fe</name>
        <dbReference type="ChEBI" id="CHEBI:18248"/>
    </ligandPart>
</feature>
<accession>A0A074S5K0</accession>
<dbReference type="EMBL" id="AZST01001914">
    <property type="protein sequence ID" value="KEP45352.1"/>
    <property type="molecule type" value="Genomic_DNA"/>
</dbReference>
<dbReference type="GO" id="GO:0004497">
    <property type="term" value="F:monooxygenase activity"/>
    <property type="evidence" value="ECO:0007669"/>
    <property type="project" value="UniProtKB-KW"/>
</dbReference>
<keyword evidence="4 9" id="KW-0349">Heme</keyword>
<dbReference type="PANTHER" id="PTHR46300:SF7">
    <property type="entry name" value="P450, PUTATIVE (EUROFUNG)-RELATED"/>
    <property type="match status" value="1"/>
</dbReference>
<dbReference type="OrthoDB" id="2789670at2759"/>
<dbReference type="InterPro" id="IPR017972">
    <property type="entry name" value="Cyt_P450_CS"/>
</dbReference>
<dbReference type="PANTHER" id="PTHR46300">
    <property type="entry name" value="P450, PUTATIVE (EUROFUNG)-RELATED-RELATED"/>
    <property type="match status" value="1"/>
</dbReference>
<dbReference type="GO" id="GO:0020037">
    <property type="term" value="F:heme binding"/>
    <property type="evidence" value="ECO:0007669"/>
    <property type="project" value="InterPro"/>
</dbReference>
<keyword evidence="7 9" id="KW-0408">Iron</keyword>
<dbReference type="AlphaFoldDB" id="A0A074S5K0"/>
<evidence type="ECO:0000313" key="12">
    <source>
        <dbReference type="EMBL" id="KEP45352.1"/>
    </source>
</evidence>
<evidence type="ECO:0000256" key="11">
    <source>
        <dbReference type="SAM" id="SignalP"/>
    </source>
</evidence>
<keyword evidence="11" id="KW-0732">Signal</keyword>
<proteinExistence type="inferred from homology"/>
<sequence length="503" mass="56429">MLLLLSLVLFVHRLIGRSKARLPPRPKSYPLIGSVLSIPSAPEQLAFMELGRQLKLLADIISLNVFGQDMVILNSAKAATDTLEKRSAAYADRAFPPMVDDPRLMDWSTNVATMRYGDRWRHNRRMFNEWLSARAVTQFHTMQQSQARSMLRRLLGVTSSPHPYVGVRNEFFYSMASTMFQLSYGYETKGQQDLFITQARAAVEAVSVAGMYSNFLVNFLPVLSYLPTWLPGMSWKRKALEYKDLKNQALNGPYKWAESQVAAGTAKPSILNLLLQDHPLTLQMSPEEKELALKELGFAFYAAGTDTTSNTLVSFVAAMVAYPHVQQKAQDEIDSVLGTAVLPEMADRERLPYVSNLIKELFRWYPALPLALPHAVFADDNYRGYDIGKGTTVAISHDEAVYNDPDTFNPDRYLDPNMPMAPVFGWGRRKCPGSHFADASLFLTITSLLAVFTFARRIGPDGKEIVPKIEPGPNALALSPDPFEFELKVRSEKHRQVILDGAN</sequence>
<protein>
    <submittedName>
        <fullName evidence="12">Cytochrome P450 family protein</fullName>
    </submittedName>
</protein>
<dbReference type="InterPro" id="IPR002401">
    <property type="entry name" value="Cyt_P450_E_grp-I"/>
</dbReference>
<keyword evidence="6 10" id="KW-0560">Oxidoreductase</keyword>
<dbReference type="HOGENOM" id="CLU_001570_2_3_1"/>
<comment type="similarity">
    <text evidence="3 10">Belongs to the cytochrome P450 family.</text>
</comment>
<dbReference type="PROSITE" id="PS00086">
    <property type="entry name" value="CYTOCHROME_P450"/>
    <property type="match status" value="1"/>
</dbReference>
<evidence type="ECO:0000256" key="4">
    <source>
        <dbReference type="ARBA" id="ARBA00022617"/>
    </source>
</evidence>
<reference evidence="12 13" key="1">
    <citation type="submission" date="2013-12" db="EMBL/GenBank/DDBJ databases">
        <authorList>
            <person name="Cubeta M."/>
            <person name="Pakala S."/>
            <person name="Fedorova N."/>
            <person name="Thomas E."/>
            <person name="Dean R."/>
            <person name="Jabaji S."/>
            <person name="Neate S."/>
            <person name="Toda T."/>
            <person name="Tavantzis S."/>
            <person name="Vilgalys R."/>
            <person name="Bharathan N."/>
            <person name="Pakala S."/>
            <person name="Losada L.S."/>
            <person name="Zafar N."/>
            <person name="Nierman W."/>
        </authorList>
    </citation>
    <scope>NUCLEOTIDE SEQUENCE [LARGE SCALE GENOMIC DNA]</scope>
    <source>
        <strain evidence="12 13">123E</strain>
    </source>
</reference>
<comment type="caution">
    <text evidence="12">The sequence shown here is derived from an EMBL/GenBank/DDBJ whole genome shotgun (WGS) entry which is preliminary data.</text>
</comment>
<dbReference type="InterPro" id="IPR036396">
    <property type="entry name" value="Cyt_P450_sf"/>
</dbReference>
<dbReference type="SUPFAM" id="SSF48264">
    <property type="entry name" value="Cytochrome P450"/>
    <property type="match status" value="1"/>
</dbReference>
<dbReference type="PRINTS" id="PR00463">
    <property type="entry name" value="EP450I"/>
</dbReference>
<dbReference type="InterPro" id="IPR050364">
    <property type="entry name" value="Cytochrome_P450_fung"/>
</dbReference>
<evidence type="ECO:0000256" key="6">
    <source>
        <dbReference type="ARBA" id="ARBA00023002"/>
    </source>
</evidence>
<dbReference type="Gene3D" id="1.10.630.10">
    <property type="entry name" value="Cytochrome P450"/>
    <property type="match status" value="1"/>
</dbReference>
<gene>
    <name evidence="12" type="ORF">V565_284240</name>
</gene>
<evidence type="ECO:0000256" key="9">
    <source>
        <dbReference type="PIRSR" id="PIRSR602401-1"/>
    </source>
</evidence>
<dbReference type="GO" id="GO:0016705">
    <property type="term" value="F:oxidoreductase activity, acting on paired donors, with incorporation or reduction of molecular oxygen"/>
    <property type="evidence" value="ECO:0007669"/>
    <property type="project" value="InterPro"/>
</dbReference>
<feature type="chain" id="PRO_5001700376" evidence="11">
    <location>
        <begin position="21"/>
        <end position="503"/>
    </location>
</feature>
<evidence type="ECO:0000256" key="7">
    <source>
        <dbReference type="ARBA" id="ARBA00023004"/>
    </source>
</evidence>
<dbReference type="PRINTS" id="PR00385">
    <property type="entry name" value="P450"/>
</dbReference>
<organism evidence="12 13">
    <name type="scientific">Rhizoctonia solani 123E</name>
    <dbReference type="NCBI Taxonomy" id="1423351"/>
    <lineage>
        <taxon>Eukaryota</taxon>
        <taxon>Fungi</taxon>
        <taxon>Dikarya</taxon>
        <taxon>Basidiomycota</taxon>
        <taxon>Agaricomycotina</taxon>
        <taxon>Agaricomycetes</taxon>
        <taxon>Cantharellales</taxon>
        <taxon>Ceratobasidiaceae</taxon>
        <taxon>Rhizoctonia</taxon>
    </lineage>
</organism>
<dbReference type="STRING" id="1423351.A0A074S5K0"/>
<evidence type="ECO:0000256" key="3">
    <source>
        <dbReference type="ARBA" id="ARBA00010617"/>
    </source>
</evidence>
<keyword evidence="5 9" id="KW-0479">Metal-binding</keyword>
<keyword evidence="13" id="KW-1185">Reference proteome</keyword>
<name>A0A074S5K0_9AGAM</name>
<evidence type="ECO:0000313" key="13">
    <source>
        <dbReference type="Proteomes" id="UP000027456"/>
    </source>
</evidence>
<comment type="pathway">
    <text evidence="2">Secondary metabolite biosynthesis.</text>
</comment>
<dbReference type="CDD" id="cd11065">
    <property type="entry name" value="CYP64-like"/>
    <property type="match status" value="1"/>
</dbReference>
<dbReference type="GO" id="GO:0005506">
    <property type="term" value="F:iron ion binding"/>
    <property type="evidence" value="ECO:0007669"/>
    <property type="project" value="InterPro"/>
</dbReference>
<dbReference type="Pfam" id="PF00067">
    <property type="entry name" value="p450"/>
    <property type="match status" value="1"/>
</dbReference>
<comment type="cofactor">
    <cofactor evidence="1 9">
        <name>heme</name>
        <dbReference type="ChEBI" id="CHEBI:30413"/>
    </cofactor>
</comment>